<organism evidence="1 2">
    <name type="scientific">Ceratodon purpureus</name>
    <name type="common">Fire moss</name>
    <name type="synonym">Dicranum purpureum</name>
    <dbReference type="NCBI Taxonomy" id="3225"/>
    <lineage>
        <taxon>Eukaryota</taxon>
        <taxon>Viridiplantae</taxon>
        <taxon>Streptophyta</taxon>
        <taxon>Embryophyta</taxon>
        <taxon>Bryophyta</taxon>
        <taxon>Bryophytina</taxon>
        <taxon>Bryopsida</taxon>
        <taxon>Dicranidae</taxon>
        <taxon>Pseudoditrichales</taxon>
        <taxon>Ditrichaceae</taxon>
        <taxon>Ceratodon</taxon>
    </lineage>
</organism>
<dbReference type="EMBL" id="CM026427">
    <property type="protein sequence ID" value="KAG0570711.1"/>
    <property type="molecule type" value="Genomic_DNA"/>
</dbReference>
<name>A0A8T0HG19_CERPU</name>
<dbReference type="AlphaFoldDB" id="A0A8T0HG19"/>
<gene>
    <name evidence="1" type="ORF">KC19_6G182500</name>
</gene>
<evidence type="ECO:0000313" key="1">
    <source>
        <dbReference type="EMBL" id="KAG0570711.1"/>
    </source>
</evidence>
<evidence type="ECO:0000313" key="2">
    <source>
        <dbReference type="Proteomes" id="UP000822688"/>
    </source>
</evidence>
<keyword evidence="2" id="KW-1185">Reference proteome</keyword>
<accession>A0A8T0HG19</accession>
<proteinExistence type="predicted"/>
<protein>
    <submittedName>
        <fullName evidence="1">Uncharacterized protein</fullName>
    </submittedName>
</protein>
<sequence length="74" mass="8755">MVEGMVPEKLLLWSSRMVRFGRLQRGVGMAPERWFPESLSRMRLVQMKHGQILKPGQFFRNDARELVIRKIEIS</sequence>
<reference evidence="1 2" key="1">
    <citation type="submission" date="2020-06" db="EMBL/GenBank/DDBJ databases">
        <title>WGS assembly of Ceratodon purpureus strain R40.</title>
        <authorList>
            <person name="Carey S.B."/>
            <person name="Jenkins J."/>
            <person name="Shu S."/>
            <person name="Lovell J.T."/>
            <person name="Sreedasyam A."/>
            <person name="Maumus F."/>
            <person name="Tiley G.P."/>
            <person name="Fernandez-Pozo N."/>
            <person name="Barry K."/>
            <person name="Chen C."/>
            <person name="Wang M."/>
            <person name="Lipzen A."/>
            <person name="Daum C."/>
            <person name="Saski C.A."/>
            <person name="Payton A.C."/>
            <person name="Mcbreen J.C."/>
            <person name="Conrad R.E."/>
            <person name="Kollar L.M."/>
            <person name="Olsson S."/>
            <person name="Huttunen S."/>
            <person name="Landis J.B."/>
            <person name="Wickett N.J."/>
            <person name="Johnson M.G."/>
            <person name="Rensing S.A."/>
            <person name="Grimwood J."/>
            <person name="Schmutz J."/>
            <person name="Mcdaniel S.F."/>
        </authorList>
    </citation>
    <scope>NUCLEOTIDE SEQUENCE [LARGE SCALE GENOMIC DNA]</scope>
    <source>
        <strain evidence="1 2">R40</strain>
    </source>
</reference>
<dbReference type="Proteomes" id="UP000822688">
    <property type="component" value="Chromosome 6"/>
</dbReference>
<comment type="caution">
    <text evidence="1">The sequence shown here is derived from an EMBL/GenBank/DDBJ whole genome shotgun (WGS) entry which is preliminary data.</text>
</comment>